<dbReference type="EMBL" id="JABBFW010000009">
    <property type="protein sequence ID" value="NML16318.1"/>
    <property type="molecule type" value="Genomic_DNA"/>
</dbReference>
<sequence length="571" mass="59910">MTSLALPLAALLACCVPALVAFNLPPSATFFNQAAALALWGLFAALLGAPRWRSGARAASALLAVLGLLAMSVLGSAAVALPGSLAASALGLLLAALVLAWSGAALAPAARSAALQAFCLGWVVVGVLSTAIALVQVFAPAWADGVLVARSGFPGRAVGNLRQPNHLSSLLLWSLVALVPLHEAGRLRTQTAVLLGALLVVGIELSGSRTGTVGLLVLALWGVVDGRLARSSRLLLLGAPLFYAAWALALKTLQSGALGAATRLGEADVSGSRFGIWRNTLALIEQQPWAGVGFGEFNFAWTLTPFPGRPVAFFDHTHNLVLQFAVELGLPLAALLLALLALALWQAGRRSVSVAGAEGAALRAGVVVLVLMALHSQLEYPLWYAYFLLPTAWIWGACLGAQAAAQPVPATEAAHYPPLALRLPGLLLTAGAVLALVDYSRVVSIFAPTPTAGPLVQRIETGQRSWFFAHHADYAAATTATEPIDALPDFARATHFLLDTRLMQAWAEALADAGELDRARHVAQRLREFHYPQSEPFFAPCADKAVMAGNVKPFQCEAPQRALGWRDFVAP</sequence>
<feature type="transmembrane region" description="Helical" evidence="5">
    <location>
        <begin position="234"/>
        <end position="253"/>
    </location>
</feature>
<keyword evidence="4 5" id="KW-0472">Membrane</keyword>
<gene>
    <name evidence="10" type="ORF">HHL10_15155</name>
</gene>
<feature type="transmembrane region" description="Helical" evidence="5">
    <location>
        <begin position="383"/>
        <end position="404"/>
    </location>
</feature>
<organism evidence="10 11">
    <name type="scientific">Azohydromonas caseinilytica</name>
    <dbReference type="NCBI Taxonomy" id="2728836"/>
    <lineage>
        <taxon>Bacteria</taxon>
        <taxon>Pseudomonadati</taxon>
        <taxon>Pseudomonadota</taxon>
        <taxon>Betaproteobacteria</taxon>
        <taxon>Burkholderiales</taxon>
        <taxon>Sphaerotilaceae</taxon>
        <taxon>Azohydromonas</taxon>
    </lineage>
</organism>
<feature type="signal peptide" evidence="6">
    <location>
        <begin position="1"/>
        <end position="20"/>
    </location>
</feature>
<evidence type="ECO:0000313" key="10">
    <source>
        <dbReference type="EMBL" id="NML16318.1"/>
    </source>
</evidence>
<dbReference type="Pfam" id="PF15864">
    <property type="entry name" value="PglL_A"/>
    <property type="match status" value="1"/>
</dbReference>
<evidence type="ECO:0000256" key="1">
    <source>
        <dbReference type="ARBA" id="ARBA00004141"/>
    </source>
</evidence>
<feature type="transmembrane region" description="Helical" evidence="5">
    <location>
        <begin position="324"/>
        <end position="345"/>
    </location>
</feature>
<accession>A0A848FAK6</accession>
<evidence type="ECO:0000259" key="7">
    <source>
        <dbReference type="Pfam" id="PF04932"/>
    </source>
</evidence>
<dbReference type="InterPro" id="IPR051533">
    <property type="entry name" value="WaaL-like"/>
</dbReference>
<feature type="transmembrane region" description="Helical" evidence="5">
    <location>
        <begin position="30"/>
        <end position="49"/>
    </location>
</feature>
<dbReference type="InterPro" id="IPR007016">
    <property type="entry name" value="O-antigen_ligase-rel_domated"/>
</dbReference>
<dbReference type="AlphaFoldDB" id="A0A848FAK6"/>
<dbReference type="InterPro" id="IPR031726">
    <property type="entry name" value="PglL_A"/>
</dbReference>
<evidence type="ECO:0000259" key="8">
    <source>
        <dbReference type="Pfam" id="PF11846"/>
    </source>
</evidence>
<keyword evidence="11" id="KW-1185">Reference proteome</keyword>
<evidence type="ECO:0000256" key="5">
    <source>
        <dbReference type="SAM" id="Phobius"/>
    </source>
</evidence>
<dbReference type="RefSeq" id="WP_169161216.1">
    <property type="nucleotide sequence ID" value="NZ_JABBFW010000009.1"/>
</dbReference>
<dbReference type="InterPro" id="IPR021797">
    <property type="entry name" value="Wzy_C_2"/>
</dbReference>
<protein>
    <submittedName>
        <fullName evidence="10">Polymerase</fullName>
    </submittedName>
</protein>
<dbReference type="PANTHER" id="PTHR37422:SF21">
    <property type="entry name" value="EXOQ-LIKE PROTEIN"/>
    <property type="match status" value="1"/>
</dbReference>
<feature type="transmembrane region" description="Helical" evidence="5">
    <location>
        <begin position="87"/>
        <end position="107"/>
    </location>
</feature>
<feature type="transmembrane region" description="Helical" evidence="5">
    <location>
        <begin position="419"/>
        <end position="437"/>
    </location>
</feature>
<feature type="transmembrane region" description="Helical" evidence="5">
    <location>
        <begin position="119"/>
        <end position="143"/>
    </location>
</feature>
<feature type="domain" description="O-antigen ligase-related" evidence="7">
    <location>
        <begin position="197"/>
        <end position="337"/>
    </location>
</feature>
<evidence type="ECO:0000313" key="11">
    <source>
        <dbReference type="Proteomes" id="UP000574067"/>
    </source>
</evidence>
<evidence type="ECO:0000256" key="2">
    <source>
        <dbReference type="ARBA" id="ARBA00022692"/>
    </source>
</evidence>
<reference evidence="10 11" key="1">
    <citation type="submission" date="2020-04" db="EMBL/GenBank/DDBJ databases">
        <title>Azohydromonas sp. isolated from soil.</title>
        <authorList>
            <person name="Dahal R.H."/>
        </authorList>
    </citation>
    <scope>NUCLEOTIDE SEQUENCE [LARGE SCALE GENOMIC DNA]</scope>
    <source>
        <strain evidence="10 11">G-1-1-14</strain>
    </source>
</reference>
<feature type="transmembrane region" description="Helical" evidence="5">
    <location>
        <begin position="61"/>
        <end position="81"/>
    </location>
</feature>
<dbReference type="Proteomes" id="UP000574067">
    <property type="component" value="Unassembled WGS sequence"/>
</dbReference>
<evidence type="ECO:0000256" key="4">
    <source>
        <dbReference type="ARBA" id="ARBA00023136"/>
    </source>
</evidence>
<dbReference type="Pfam" id="PF04932">
    <property type="entry name" value="Wzy_C"/>
    <property type="match status" value="1"/>
</dbReference>
<proteinExistence type="predicted"/>
<comment type="caution">
    <text evidence="10">The sequence shown here is derived from an EMBL/GenBank/DDBJ whole genome shotgun (WGS) entry which is preliminary data.</text>
</comment>
<keyword evidence="3 5" id="KW-1133">Transmembrane helix</keyword>
<feature type="transmembrane region" description="Helical" evidence="5">
    <location>
        <begin position="193"/>
        <end position="222"/>
    </location>
</feature>
<feature type="domain" description="Protein glycosylation ligase" evidence="9">
    <location>
        <begin position="157"/>
        <end position="179"/>
    </location>
</feature>
<feature type="chain" id="PRO_5032697112" evidence="6">
    <location>
        <begin position="21"/>
        <end position="571"/>
    </location>
</feature>
<comment type="subcellular location">
    <subcellularLocation>
        <location evidence="1">Membrane</location>
        <topology evidence="1">Multi-pass membrane protein</topology>
    </subcellularLocation>
</comment>
<keyword evidence="6" id="KW-0732">Signal</keyword>
<evidence type="ECO:0000259" key="9">
    <source>
        <dbReference type="Pfam" id="PF15864"/>
    </source>
</evidence>
<feature type="domain" description="Virulence factor membrane-bound polymerase C-terminal" evidence="8">
    <location>
        <begin position="366"/>
        <end position="537"/>
    </location>
</feature>
<dbReference type="PANTHER" id="PTHR37422">
    <property type="entry name" value="TEICHURONIC ACID BIOSYNTHESIS PROTEIN TUAE"/>
    <property type="match status" value="1"/>
</dbReference>
<keyword evidence="2 5" id="KW-0812">Transmembrane</keyword>
<dbReference type="GO" id="GO:0016020">
    <property type="term" value="C:membrane"/>
    <property type="evidence" value="ECO:0007669"/>
    <property type="project" value="UniProtKB-SubCell"/>
</dbReference>
<dbReference type="Pfam" id="PF11846">
    <property type="entry name" value="Wzy_C_2"/>
    <property type="match status" value="1"/>
</dbReference>
<evidence type="ECO:0000256" key="6">
    <source>
        <dbReference type="SAM" id="SignalP"/>
    </source>
</evidence>
<name>A0A848FAK6_9BURK</name>
<evidence type="ECO:0000256" key="3">
    <source>
        <dbReference type="ARBA" id="ARBA00022989"/>
    </source>
</evidence>